<feature type="transmembrane region" description="Helical" evidence="7">
    <location>
        <begin position="147"/>
        <end position="166"/>
    </location>
</feature>
<dbReference type="InterPro" id="IPR000620">
    <property type="entry name" value="EamA_dom"/>
</dbReference>
<keyword evidence="6 7" id="KW-0472">Membrane</keyword>
<comment type="caution">
    <text evidence="9">The sequence shown here is derived from an EMBL/GenBank/DDBJ whole genome shotgun (WGS) entry which is preliminary data.</text>
</comment>
<evidence type="ECO:0000256" key="3">
    <source>
        <dbReference type="ARBA" id="ARBA00022475"/>
    </source>
</evidence>
<evidence type="ECO:0000259" key="8">
    <source>
        <dbReference type="Pfam" id="PF00892"/>
    </source>
</evidence>
<dbReference type="RefSeq" id="WP_241445814.1">
    <property type="nucleotide sequence ID" value="NZ_BSUJ01000001.1"/>
</dbReference>
<evidence type="ECO:0000256" key="2">
    <source>
        <dbReference type="ARBA" id="ARBA00007362"/>
    </source>
</evidence>
<comment type="similarity">
    <text evidence="2">Belongs to the EamA transporter family.</text>
</comment>
<feature type="transmembrane region" description="Helical" evidence="7">
    <location>
        <begin position="242"/>
        <end position="259"/>
    </location>
</feature>
<proteinExistence type="inferred from homology"/>
<gene>
    <name evidence="9" type="ORF">GCM10025862_22710</name>
</gene>
<dbReference type="Pfam" id="PF00892">
    <property type="entry name" value="EamA"/>
    <property type="match status" value="2"/>
</dbReference>
<feature type="domain" description="EamA" evidence="8">
    <location>
        <begin position="5"/>
        <end position="137"/>
    </location>
</feature>
<keyword evidence="4 7" id="KW-0812">Transmembrane</keyword>
<feature type="transmembrane region" description="Helical" evidence="7">
    <location>
        <begin position="122"/>
        <end position="141"/>
    </location>
</feature>
<evidence type="ECO:0000256" key="7">
    <source>
        <dbReference type="SAM" id="Phobius"/>
    </source>
</evidence>
<comment type="subcellular location">
    <subcellularLocation>
        <location evidence="1">Cell membrane</location>
        <topology evidence="1">Multi-pass membrane protein</topology>
    </subcellularLocation>
</comment>
<feature type="transmembrane region" description="Helical" evidence="7">
    <location>
        <begin position="68"/>
        <end position="85"/>
    </location>
</feature>
<feature type="transmembrane region" description="Helical" evidence="7">
    <location>
        <begin position="178"/>
        <end position="198"/>
    </location>
</feature>
<dbReference type="InterPro" id="IPR037185">
    <property type="entry name" value="EmrE-like"/>
</dbReference>
<sequence length="302" mass="30413">MSLLRGYLLVVVSAIAFGVMPVIAVFAYRHGVSVPTLLLARFGLSAVVLVVGLAALRRLRLPATRAMLVLGLMGVIYCGQSSLYFSAVQRISPALVGLLLYLYPSLVALLSSIVNHDRLTRGVVLSLVLSFVGIALCLGRIGGGSDLVGVALGAAAPFLYAIYIVLGDRVGRGVPPLVSSALVCASAALSFVVTGLVTSSLDVGAALRGWVPVAGVAVVGGVIAVTCFFAGMGVLGATRASIVSTAEPVVTVLATALVLGGTLSGLQWLGAALVVVGAIVGVRAHAGQDGAHAPVAPGLRPS</sequence>
<evidence type="ECO:0000256" key="5">
    <source>
        <dbReference type="ARBA" id="ARBA00022989"/>
    </source>
</evidence>
<accession>A0ABQ6HRR2</accession>
<dbReference type="PANTHER" id="PTHR42920">
    <property type="entry name" value="OS03G0707200 PROTEIN-RELATED"/>
    <property type="match status" value="1"/>
</dbReference>
<name>A0ABQ6HRR2_9MICO</name>
<keyword evidence="10" id="KW-1185">Reference proteome</keyword>
<organism evidence="9 10">
    <name type="scientific">Arsenicicoccus piscis</name>
    <dbReference type="NCBI Taxonomy" id="673954"/>
    <lineage>
        <taxon>Bacteria</taxon>
        <taxon>Bacillati</taxon>
        <taxon>Actinomycetota</taxon>
        <taxon>Actinomycetes</taxon>
        <taxon>Micrococcales</taxon>
        <taxon>Intrasporangiaceae</taxon>
        <taxon>Arsenicicoccus</taxon>
    </lineage>
</organism>
<feature type="transmembrane region" description="Helical" evidence="7">
    <location>
        <begin position="91"/>
        <end position="110"/>
    </location>
</feature>
<feature type="transmembrane region" description="Helical" evidence="7">
    <location>
        <begin position="7"/>
        <end position="28"/>
    </location>
</feature>
<evidence type="ECO:0000256" key="4">
    <source>
        <dbReference type="ARBA" id="ARBA00022692"/>
    </source>
</evidence>
<evidence type="ECO:0000313" key="10">
    <source>
        <dbReference type="Proteomes" id="UP001157109"/>
    </source>
</evidence>
<dbReference type="PANTHER" id="PTHR42920:SF5">
    <property type="entry name" value="EAMA DOMAIN-CONTAINING PROTEIN"/>
    <property type="match status" value="1"/>
</dbReference>
<feature type="transmembrane region" description="Helical" evidence="7">
    <location>
        <begin position="34"/>
        <end position="56"/>
    </location>
</feature>
<evidence type="ECO:0000256" key="6">
    <source>
        <dbReference type="ARBA" id="ARBA00023136"/>
    </source>
</evidence>
<reference evidence="10" key="1">
    <citation type="journal article" date="2019" name="Int. J. Syst. Evol. Microbiol.">
        <title>The Global Catalogue of Microorganisms (GCM) 10K type strain sequencing project: providing services to taxonomists for standard genome sequencing and annotation.</title>
        <authorList>
            <consortium name="The Broad Institute Genomics Platform"/>
            <consortium name="The Broad Institute Genome Sequencing Center for Infectious Disease"/>
            <person name="Wu L."/>
            <person name="Ma J."/>
        </authorList>
    </citation>
    <scope>NUCLEOTIDE SEQUENCE [LARGE SCALE GENOMIC DNA]</scope>
    <source>
        <strain evidence="10">NBRC 105830</strain>
    </source>
</reference>
<feature type="domain" description="EamA" evidence="8">
    <location>
        <begin position="148"/>
        <end position="280"/>
    </location>
</feature>
<dbReference type="InterPro" id="IPR051258">
    <property type="entry name" value="Diverse_Substrate_Transporter"/>
</dbReference>
<keyword evidence="3" id="KW-1003">Cell membrane</keyword>
<evidence type="ECO:0000256" key="1">
    <source>
        <dbReference type="ARBA" id="ARBA00004651"/>
    </source>
</evidence>
<dbReference type="Proteomes" id="UP001157109">
    <property type="component" value="Unassembled WGS sequence"/>
</dbReference>
<keyword evidence="5 7" id="KW-1133">Transmembrane helix</keyword>
<dbReference type="EMBL" id="BSUJ01000001">
    <property type="protein sequence ID" value="GMA20250.1"/>
    <property type="molecule type" value="Genomic_DNA"/>
</dbReference>
<evidence type="ECO:0000313" key="9">
    <source>
        <dbReference type="EMBL" id="GMA20250.1"/>
    </source>
</evidence>
<protein>
    <submittedName>
        <fullName evidence="9">Permease</fullName>
    </submittedName>
</protein>
<dbReference type="SUPFAM" id="SSF103481">
    <property type="entry name" value="Multidrug resistance efflux transporter EmrE"/>
    <property type="match status" value="2"/>
</dbReference>
<feature type="transmembrane region" description="Helical" evidence="7">
    <location>
        <begin position="210"/>
        <end position="235"/>
    </location>
</feature>